<dbReference type="EMBL" id="FOZU01000033">
    <property type="protein sequence ID" value="SFT17560.1"/>
    <property type="molecule type" value="Genomic_DNA"/>
</dbReference>
<dbReference type="RefSeq" id="WP_074947472.1">
    <property type="nucleotide sequence ID" value="NZ_FOZU01000033.1"/>
</dbReference>
<keyword evidence="2" id="KW-1185">Reference proteome</keyword>
<sequence length="79" mass="8539">MIEKPVPKIGDTIKAEFENFLGQVIVVTGVVSRIDGPNTIVGNDITDGVPFFVSIDEILEINYKSILSGSVMNSLKEVS</sequence>
<name>A0A1I6VV18_9GAMM</name>
<evidence type="ECO:0000313" key="1">
    <source>
        <dbReference type="EMBL" id="SFT17560.1"/>
    </source>
</evidence>
<dbReference type="AlphaFoldDB" id="A0A1I6VV18"/>
<gene>
    <name evidence="1" type="ORF">SAMN05444586_103330</name>
</gene>
<proteinExistence type="predicted"/>
<organism evidence="1 2">
    <name type="scientific">Acinetobacter bohemicus</name>
    <dbReference type="NCBI Taxonomy" id="1435036"/>
    <lineage>
        <taxon>Bacteria</taxon>
        <taxon>Pseudomonadati</taxon>
        <taxon>Pseudomonadota</taxon>
        <taxon>Gammaproteobacteria</taxon>
        <taxon>Moraxellales</taxon>
        <taxon>Moraxellaceae</taxon>
        <taxon>Acinetobacter</taxon>
    </lineage>
</organism>
<accession>A0A1I6VV18</accession>
<reference evidence="2" key="1">
    <citation type="submission" date="2016-10" db="EMBL/GenBank/DDBJ databases">
        <authorList>
            <person name="Varghese N."/>
            <person name="Submissions S."/>
        </authorList>
    </citation>
    <scope>NUCLEOTIDE SEQUENCE [LARGE SCALE GENOMIC DNA]</scope>
    <source>
        <strain evidence="2">ANC 5076</strain>
    </source>
</reference>
<evidence type="ECO:0000313" key="2">
    <source>
        <dbReference type="Proteomes" id="UP000182827"/>
    </source>
</evidence>
<dbReference type="Proteomes" id="UP000182827">
    <property type="component" value="Unassembled WGS sequence"/>
</dbReference>
<protein>
    <submittedName>
        <fullName evidence="1">Uncharacterized protein</fullName>
    </submittedName>
</protein>